<evidence type="ECO:0000256" key="6">
    <source>
        <dbReference type="SAM" id="Phobius"/>
    </source>
</evidence>
<feature type="transmembrane region" description="Helical" evidence="6">
    <location>
        <begin position="12"/>
        <end position="27"/>
    </location>
</feature>
<feature type="transmembrane region" description="Helical" evidence="6">
    <location>
        <begin position="47"/>
        <end position="67"/>
    </location>
</feature>
<organism evidence="8 9">
    <name type="scientific">Hypericibacter adhaerens</name>
    <dbReference type="NCBI Taxonomy" id="2602016"/>
    <lineage>
        <taxon>Bacteria</taxon>
        <taxon>Pseudomonadati</taxon>
        <taxon>Pseudomonadota</taxon>
        <taxon>Alphaproteobacteria</taxon>
        <taxon>Rhodospirillales</taxon>
        <taxon>Dongiaceae</taxon>
        <taxon>Hypericibacter</taxon>
    </lineage>
</organism>
<sequence length="305" mass="33208">MAAPSSTGESGSVLSGIGLALSAYFTFSLQDATVKWLVADYSTPQVMFMRAAIILVIAFSMNGRRLAMEALASVERKALAWRALALLAAWLCYYTASRDLQLAEMSTIYFSSPLIVAALAAPILGEKVTRFRWFAIGIGFVGVVVACRPTNMHQPVAIGLALTAALLWAYAMILFRQVAPRIRTWVQMVITNSTFVVVCGVSLPWAWKTPTLHDFLLMLLLGCMGCVGQYLVTEGIRRAPATVIAPLEFSTLLWAFCLGYIIWGDLPDFAVFVGAALILAGGMMVIGAEWRASRRRALERRAALG</sequence>
<keyword evidence="9" id="KW-1185">Reference proteome</keyword>
<keyword evidence="4 6" id="KW-1133">Transmembrane helix</keyword>
<evidence type="ECO:0000256" key="3">
    <source>
        <dbReference type="ARBA" id="ARBA00022692"/>
    </source>
</evidence>
<feature type="transmembrane region" description="Helical" evidence="6">
    <location>
        <begin position="213"/>
        <end position="232"/>
    </location>
</feature>
<dbReference type="RefSeq" id="WP_151118276.1">
    <property type="nucleotide sequence ID" value="NZ_CP042582.1"/>
</dbReference>
<gene>
    <name evidence="8" type="ORF">FRZ61_27600</name>
</gene>
<evidence type="ECO:0000313" key="9">
    <source>
        <dbReference type="Proteomes" id="UP000325797"/>
    </source>
</evidence>
<dbReference type="GO" id="GO:0016020">
    <property type="term" value="C:membrane"/>
    <property type="evidence" value="ECO:0007669"/>
    <property type="project" value="UniProtKB-SubCell"/>
</dbReference>
<keyword evidence="3 6" id="KW-0812">Transmembrane</keyword>
<feature type="transmembrane region" description="Helical" evidence="6">
    <location>
        <begin position="157"/>
        <end position="175"/>
    </location>
</feature>
<dbReference type="SUPFAM" id="SSF103481">
    <property type="entry name" value="Multidrug resistance efflux transporter EmrE"/>
    <property type="match status" value="2"/>
</dbReference>
<evidence type="ECO:0000256" key="1">
    <source>
        <dbReference type="ARBA" id="ARBA00004141"/>
    </source>
</evidence>
<feature type="transmembrane region" description="Helical" evidence="6">
    <location>
        <begin position="131"/>
        <end position="151"/>
    </location>
</feature>
<evidence type="ECO:0000256" key="4">
    <source>
        <dbReference type="ARBA" id="ARBA00022989"/>
    </source>
</evidence>
<dbReference type="EMBL" id="CP042582">
    <property type="protein sequence ID" value="QEX22827.1"/>
    <property type="molecule type" value="Genomic_DNA"/>
</dbReference>
<dbReference type="Pfam" id="PF00892">
    <property type="entry name" value="EamA"/>
    <property type="match status" value="2"/>
</dbReference>
<dbReference type="InterPro" id="IPR037185">
    <property type="entry name" value="EmrE-like"/>
</dbReference>
<comment type="subcellular location">
    <subcellularLocation>
        <location evidence="1">Membrane</location>
        <topology evidence="1">Multi-pass membrane protein</topology>
    </subcellularLocation>
</comment>
<feature type="transmembrane region" description="Helical" evidence="6">
    <location>
        <begin position="244"/>
        <end position="263"/>
    </location>
</feature>
<name>A0A5J6N064_9PROT</name>
<dbReference type="PANTHER" id="PTHR22911:SF6">
    <property type="entry name" value="SOLUTE CARRIER FAMILY 35 MEMBER G1"/>
    <property type="match status" value="1"/>
</dbReference>
<accession>A0A5J6N064</accession>
<dbReference type="Proteomes" id="UP000325797">
    <property type="component" value="Chromosome"/>
</dbReference>
<dbReference type="AlphaFoldDB" id="A0A5J6N064"/>
<evidence type="ECO:0000259" key="7">
    <source>
        <dbReference type="Pfam" id="PF00892"/>
    </source>
</evidence>
<feature type="domain" description="EamA" evidence="7">
    <location>
        <begin position="157"/>
        <end position="285"/>
    </location>
</feature>
<evidence type="ECO:0000256" key="5">
    <source>
        <dbReference type="ARBA" id="ARBA00023136"/>
    </source>
</evidence>
<feature type="transmembrane region" description="Helical" evidence="6">
    <location>
        <begin position="79"/>
        <end position="96"/>
    </location>
</feature>
<feature type="transmembrane region" description="Helical" evidence="6">
    <location>
        <begin position="269"/>
        <end position="290"/>
    </location>
</feature>
<dbReference type="OrthoDB" id="9812899at2"/>
<evidence type="ECO:0000256" key="2">
    <source>
        <dbReference type="ARBA" id="ARBA00009853"/>
    </source>
</evidence>
<feature type="transmembrane region" description="Helical" evidence="6">
    <location>
        <begin position="108"/>
        <end position="124"/>
    </location>
</feature>
<dbReference type="KEGG" id="hadh:FRZ61_27600"/>
<reference evidence="8 9" key="1">
    <citation type="submission" date="2019-08" db="EMBL/GenBank/DDBJ databases">
        <title>Hyperibacter terrae gen. nov., sp. nov. and Hyperibacter viscosus sp. nov., two new members in the family Rhodospirillaceae isolated from the rhizosphere of Hypericum perforatum.</title>
        <authorList>
            <person name="Noviana Z."/>
        </authorList>
    </citation>
    <scope>NUCLEOTIDE SEQUENCE [LARGE SCALE GENOMIC DNA]</scope>
    <source>
        <strain evidence="8 9">R5959</strain>
    </source>
</reference>
<comment type="similarity">
    <text evidence="2">Belongs to the drug/metabolite transporter (DMT) superfamily. 10 TMS drug/metabolite exporter (DME) (TC 2.A.7.3) family.</text>
</comment>
<evidence type="ECO:0000313" key="8">
    <source>
        <dbReference type="EMBL" id="QEX22827.1"/>
    </source>
</evidence>
<protein>
    <submittedName>
        <fullName evidence="8">Membrane protein</fullName>
    </submittedName>
</protein>
<feature type="transmembrane region" description="Helical" evidence="6">
    <location>
        <begin position="187"/>
        <end position="207"/>
    </location>
</feature>
<keyword evidence="5 6" id="KW-0472">Membrane</keyword>
<feature type="domain" description="EamA" evidence="7">
    <location>
        <begin position="15"/>
        <end position="145"/>
    </location>
</feature>
<proteinExistence type="inferred from homology"/>
<dbReference type="InterPro" id="IPR000620">
    <property type="entry name" value="EamA_dom"/>
</dbReference>
<dbReference type="PANTHER" id="PTHR22911">
    <property type="entry name" value="ACYL-MALONYL CONDENSING ENZYME-RELATED"/>
    <property type="match status" value="1"/>
</dbReference>